<organism evidence="1 2">
    <name type="scientific">Gossypium gossypioides</name>
    <name type="common">Mexican cotton</name>
    <name type="synonym">Selera gossypioides</name>
    <dbReference type="NCBI Taxonomy" id="34282"/>
    <lineage>
        <taxon>Eukaryota</taxon>
        <taxon>Viridiplantae</taxon>
        <taxon>Streptophyta</taxon>
        <taxon>Embryophyta</taxon>
        <taxon>Tracheophyta</taxon>
        <taxon>Spermatophyta</taxon>
        <taxon>Magnoliopsida</taxon>
        <taxon>eudicotyledons</taxon>
        <taxon>Gunneridae</taxon>
        <taxon>Pentapetalae</taxon>
        <taxon>rosids</taxon>
        <taxon>malvids</taxon>
        <taxon>Malvales</taxon>
        <taxon>Malvaceae</taxon>
        <taxon>Malvoideae</taxon>
        <taxon>Gossypium</taxon>
    </lineage>
</organism>
<proteinExistence type="predicted"/>
<evidence type="ECO:0008006" key="3">
    <source>
        <dbReference type="Google" id="ProtNLM"/>
    </source>
</evidence>
<dbReference type="Proteomes" id="UP000593579">
    <property type="component" value="Unassembled WGS sequence"/>
</dbReference>
<gene>
    <name evidence="1" type="ORF">Gogos_015445</name>
</gene>
<protein>
    <recommendedName>
        <fullName evidence="3">Reverse transcriptase zinc-binding domain-containing protein</fullName>
    </recommendedName>
</protein>
<comment type="caution">
    <text evidence="1">The sequence shown here is derived from an EMBL/GenBank/DDBJ whole genome shotgun (WGS) entry which is preliminary data.</text>
</comment>
<keyword evidence="2" id="KW-1185">Reference proteome</keyword>
<sequence length="167" mass="19580">MLLAKTEHKDVQVWKGELSGEFSDYIPNFVNLRCRKVSTNDECPRCQSWFEESLHIFRECPITKEVWNSLNLTWVMDNTNQSLWEWLTWVFKKGNYAQCRLFCYALWSIWVSRNQLIYEGKNKTGRALAQSIQRQMAEIEGEELPKAAIQFDAAFDRRSSKSATGLV</sequence>
<dbReference type="AlphaFoldDB" id="A0A7J9C1N1"/>
<evidence type="ECO:0000313" key="1">
    <source>
        <dbReference type="EMBL" id="MBA0742380.1"/>
    </source>
</evidence>
<reference evidence="1 2" key="1">
    <citation type="journal article" date="2019" name="Genome Biol. Evol.">
        <title>Insights into the evolution of the New World diploid cottons (Gossypium, subgenus Houzingenia) based on genome sequencing.</title>
        <authorList>
            <person name="Grover C.E."/>
            <person name="Arick M.A. 2nd"/>
            <person name="Thrash A."/>
            <person name="Conover J.L."/>
            <person name="Sanders W.S."/>
            <person name="Peterson D.G."/>
            <person name="Frelichowski J.E."/>
            <person name="Scheffler J.A."/>
            <person name="Scheffler B.E."/>
            <person name="Wendel J.F."/>
        </authorList>
    </citation>
    <scope>NUCLEOTIDE SEQUENCE [LARGE SCALE GENOMIC DNA]</scope>
    <source>
        <strain evidence="1">5</strain>
        <tissue evidence="1">Leaf</tissue>
    </source>
</reference>
<dbReference type="OrthoDB" id="993739at2759"/>
<dbReference type="EMBL" id="JABEZY010000007">
    <property type="protein sequence ID" value="MBA0742380.1"/>
    <property type="molecule type" value="Genomic_DNA"/>
</dbReference>
<accession>A0A7J9C1N1</accession>
<evidence type="ECO:0000313" key="2">
    <source>
        <dbReference type="Proteomes" id="UP000593579"/>
    </source>
</evidence>
<name>A0A7J9C1N1_GOSGO</name>